<dbReference type="SUPFAM" id="SSF82866">
    <property type="entry name" value="Multidrug efflux transporter AcrB transmembrane domain"/>
    <property type="match status" value="1"/>
</dbReference>
<dbReference type="HAMAP" id="MF_01463_B">
    <property type="entry name" value="SecD_B"/>
    <property type="match status" value="1"/>
</dbReference>
<comment type="subunit">
    <text evidence="9">Forms a complex with SecF. Part of the essential Sec protein translocation apparatus which comprises SecA, SecYEG and auxiliary proteins SecDF. Other proteins may also be involved.</text>
</comment>
<feature type="domain" description="SecDF P1 head subdomain" evidence="12">
    <location>
        <begin position="169"/>
        <end position="281"/>
    </location>
</feature>
<dbReference type="InterPro" id="IPR055344">
    <property type="entry name" value="SecD_SecF_C_bact"/>
</dbReference>
<dbReference type="Proteomes" id="UP000229674">
    <property type="component" value="Unassembled WGS sequence"/>
</dbReference>
<sequence length="459" mass="49459">MVGGSIPSRGTFIPSSLPIVRRWSQSLSWWGHQKAKQFIMVKSWKVNFAIFILVLVVTAVTAAFVYPAKWGVKHSPWRMGLDIVGGSALVYQIDLSGINQKDYSAVVAGLKDVISKRVNLYGVAEPRVNIAQKGDTYQLVVELAGVKDLGDAVKQIGAVPVLDFREVQQSGQSVSFSPTSLTGRYVTNAALGFDSLSKPIFTFTLNDEGAKIFEDLTSRNVNKPICIFVDNNFIFPDDPSGSCPRVNEVISGGKAQISGSGITADVAKQLVDRFNAGALAAPITLVNQRTVSASAAADALHKILIAGAVGTLLVALFMLLSYGTLGVFACIALIMYTILSLGIFKMAVPGGFTLTLAGIAGFILSIGMAVDANILIFERSREEVKKGLSWHAAIEEGFRRAWPSIRDSNMSTIITSAILYFFTSDFVRGFALTLGLGVLVSMFSAIFVTRTMLESFLEK</sequence>
<comment type="function">
    <text evidence="9">Part of the Sec protein translocase complex. Interacts with the SecYEG preprotein conducting channel. SecDF uses the proton motive force (PMF) to complete protein translocation after the ATP-dependent function of SecA.</text>
</comment>
<keyword evidence="4 9" id="KW-0812">Transmembrane</keyword>
<feature type="transmembrane region" description="Helical" evidence="9">
    <location>
        <begin position="429"/>
        <end position="449"/>
    </location>
</feature>
<evidence type="ECO:0000313" key="14">
    <source>
        <dbReference type="Proteomes" id="UP000229674"/>
    </source>
</evidence>
<dbReference type="Pfam" id="PF22599">
    <property type="entry name" value="SecDF_P1_head"/>
    <property type="match status" value="1"/>
</dbReference>
<dbReference type="Pfam" id="PF02355">
    <property type="entry name" value="SecD_SecF_C"/>
    <property type="match status" value="1"/>
</dbReference>
<comment type="caution">
    <text evidence="13">The sequence shown here is derived from an EMBL/GenBank/DDBJ whole genome shotgun (WGS) entry which is preliminary data.</text>
</comment>
<dbReference type="GO" id="GO:0015450">
    <property type="term" value="F:protein-transporting ATPase activity"/>
    <property type="evidence" value="ECO:0007669"/>
    <property type="project" value="InterPro"/>
</dbReference>
<keyword evidence="8 9" id="KW-0472">Membrane</keyword>
<reference evidence="14" key="1">
    <citation type="submission" date="2017-09" db="EMBL/GenBank/DDBJ databases">
        <title>Depth-based differentiation of microbial function through sediment-hosted aquifers and enrichment of novel symbionts in the deep terrestrial subsurface.</title>
        <authorList>
            <person name="Probst A.J."/>
            <person name="Ladd B."/>
            <person name="Jarett J.K."/>
            <person name="Geller-Mcgrath D.E."/>
            <person name="Sieber C.M.K."/>
            <person name="Emerson J.B."/>
            <person name="Anantharaman K."/>
            <person name="Thomas B.C."/>
            <person name="Malmstrom R."/>
            <person name="Stieglmeier M."/>
            <person name="Klingl A."/>
            <person name="Woyke T."/>
            <person name="Ryan C.M."/>
            <person name="Banfield J.F."/>
        </authorList>
    </citation>
    <scope>NUCLEOTIDE SEQUENCE [LARGE SCALE GENOMIC DNA]</scope>
</reference>
<proteinExistence type="inferred from homology"/>
<keyword evidence="2 9" id="KW-0813">Transport</keyword>
<dbReference type="NCBIfam" id="TIGR01129">
    <property type="entry name" value="secD"/>
    <property type="match status" value="1"/>
</dbReference>
<evidence type="ECO:0000256" key="6">
    <source>
        <dbReference type="ARBA" id="ARBA00022989"/>
    </source>
</evidence>
<dbReference type="GO" id="GO:0043952">
    <property type="term" value="P:protein transport by the Sec complex"/>
    <property type="evidence" value="ECO:0007669"/>
    <property type="project" value="UniProtKB-UniRule"/>
</dbReference>
<evidence type="ECO:0000256" key="7">
    <source>
        <dbReference type="ARBA" id="ARBA00023010"/>
    </source>
</evidence>
<dbReference type="PANTHER" id="PTHR30081">
    <property type="entry name" value="PROTEIN-EXPORT MEMBRANE PROTEIN SEC"/>
    <property type="match status" value="1"/>
</dbReference>
<keyword evidence="6 9" id="KW-1133">Transmembrane helix</keyword>
<gene>
    <name evidence="9 13" type="primary">secD</name>
    <name evidence="13" type="ORF">CO020_00905</name>
</gene>
<dbReference type="PANTHER" id="PTHR30081:SF1">
    <property type="entry name" value="PROTEIN TRANSLOCASE SUBUNIT SECD"/>
    <property type="match status" value="1"/>
</dbReference>
<dbReference type="PRINTS" id="PR00702">
    <property type="entry name" value="ACRIFLAVINRP"/>
</dbReference>
<dbReference type="Gene3D" id="3.30.70.3220">
    <property type="match status" value="1"/>
</dbReference>
<feature type="transmembrane region" description="Helical" evidence="9">
    <location>
        <begin position="354"/>
        <end position="376"/>
    </location>
</feature>
<comment type="caution">
    <text evidence="9">Lacks conserved residue(s) required for the propagation of feature annotation.</text>
</comment>
<dbReference type="GO" id="GO:0006605">
    <property type="term" value="P:protein targeting"/>
    <property type="evidence" value="ECO:0007669"/>
    <property type="project" value="UniProtKB-UniRule"/>
</dbReference>
<evidence type="ECO:0000256" key="4">
    <source>
        <dbReference type="ARBA" id="ARBA00022692"/>
    </source>
</evidence>
<dbReference type="Pfam" id="PF21760">
    <property type="entry name" value="SecD_1st"/>
    <property type="match status" value="1"/>
</dbReference>
<name>A0A2M8G1P8_9BACT</name>
<evidence type="ECO:0000256" key="9">
    <source>
        <dbReference type="HAMAP-Rule" id="MF_01463"/>
    </source>
</evidence>
<dbReference type="EMBL" id="PFQX01000039">
    <property type="protein sequence ID" value="PJC65392.1"/>
    <property type="molecule type" value="Genomic_DNA"/>
</dbReference>
<feature type="transmembrane region" description="Helical" evidence="9">
    <location>
        <begin position="327"/>
        <end position="348"/>
    </location>
</feature>
<dbReference type="NCBIfam" id="TIGR00916">
    <property type="entry name" value="2A0604s01"/>
    <property type="match status" value="1"/>
</dbReference>
<evidence type="ECO:0000256" key="5">
    <source>
        <dbReference type="ARBA" id="ARBA00022927"/>
    </source>
</evidence>
<dbReference type="InterPro" id="IPR005791">
    <property type="entry name" value="SecD"/>
</dbReference>
<feature type="domain" description="Protein export membrane protein SecD/SecF C-terminal" evidence="10">
    <location>
        <begin position="284"/>
        <end position="456"/>
    </location>
</feature>
<evidence type="ECO:0000259" key="10">
    <source>
        <dbReference type="Pfam" id="PF02355"/>
    </source>
</evidence>
<evidence type="ECO:0000256" key="3">
    <source>
        <dbReference type="ARBA" id="ARBA00022475"/>
    </source>
</evidence>
<evidence type="ECO:0000313" key="13">
    <source>
        <dbReference type="EMBL" id="PJC65392.1"/>
    </source>
</evidence>
<evidence type="ECO:0000256" key="8">
    <source>
        <dbReference type="ARBA" id="ARBA00023136"/>
    </source>
</evidence>
<keyword evidence="7 9" id="KW-0811">Translocation</keyword>
<dbReference type="GO" id="GO:0065002">
    <property type="term" value="P:intracellular protein transmembrane transport"/>
    <property type="evidence" value="ECO:0007669"/>
    <property type="project" value="UniProtKB-UniRule"/>
</dbReference>
<evidence type="ECO:0000259" key="12">
    <source>
        <dbReference type="Pfam" id="PF22599"/>
    </source>
</evidence>
<feature type="domain" description="Protein translocase subunit SecDF P1" evidence="11">
    <location>
        <begin position="111"/>
        <end position="168"/>
    </location>
</feature>
<evidence type="ECO:0000256" key="1">
    <source>
        <dbReference type="ARBA" id="ARBA00004651"/>
    </source>
</evidence>
<organism evidence="13 14">
    <name type="scientific">Candidatus Colwellbacteria bacterium CG_4_9_14_0_2_um_filter_50_12</name>
    <dbReference type="NCBI Taxonomy" id="1974538"/>
    <lineage>
        <taxon>Bacteria</taxon>
        <taxon>Candidatus Colwelliibacteriota</taxon>
    </lineage>
</organism>
<feature type="transmembrane region" description="Helical" evidence="9">
    <location>
        <begin position="46"/>
        <end position="66"/>
    </location>
</feature>
<evidence type="ECO:0000256" key="2">
    <source>
        <dbReference type="ARBA" id="ARBA00022448"/>
    </source>
</evidence>
<dbReference type="InterPro" id="IPR048634">
    <property type="entry name" value="SecD_SecF_C"/>
</dbReference>
<dbReference type="InterPro" id="IPR022813">
    <property type="entry name" value="SecD/SecF_arch_bac"/>
</dbReference>
<comment type="subcellular location">
    <subcellularLocation>
        <location evidence="1 9">Cell membrane</location>
        <topology evidence="1 9">Multi-pass membrane protein</topology>
    </subcellularLocation>
</comment>
<dbReference type="Gene3D" id="1.20.1640.10">
    <property type="entry name" value="Multidrug efflux transporter AcrB transmembrane domain"/>
    <property type="match status" value="1"/>
</dbReference>
<dbReference type="InterPro" id="IPR048631">
    <property type="entry name" value="SecD_1st"/>
</dbReference>
<dbReference type="InterPro" id="IPR001036">
    <property type="entry name" value="Acrflvin-R"/>
</dbReference>
<keyword evidence="3 9" id="KW-1003">Cell membrane</keyword>
<dbReference type="InterPro" id="IPR054384">
    <property type="entry name" value="SecDF_P1_head"/>
</dbReference>
<accession>A0A2M8G1P8</accession>
<protein>
    <recommendedName>
        <fullName evidence="9">Protein translocase subunit SecD</fullName>
    </recommendedName>
</protein>
<evidence type="ECO:0000259" key="11">
    <source>
        <dbReference type="Pfam" id="PF21760"/>
    </source>
</evidence>
<feature type="transmembrane region" description="Helical" evidence="9">
    <location>
        <begin position="299"/>
        <end position="320"/>
    </location>
</feature>
<dbReference type="GO" id="GO:0005886">
    <property type="term" value="C:plasma membrane"/>
    <property type="evidence" value="ECO:0007669"/>
    <property type="project" value="UniProtKB-SubCell"/>
</dbReference>
<comment type="similarity">
    <text evidence="9">Belongs to the SecD/SecF family. SecD subfamily.</text>
</comment>
<dbReference type="AlphaFoldDB" id="A0A2M8G1P8"/>
<keyword evidence="5 9" id="KW-0653">Protein transport</keyword>